<keyword evidence="10" id="KW-0238">DNA-binding</keyword>
<dbReference type="InterPro" id="IPR014001">
    <property type="entry name" value="Helicase_ATP-bd"/>
</dbReference>
<evidence type="ECO:0000256" key="11">
    <source>
        <dbReference type="SAM" id="Coils"/>
    </source>
</evidence>
<evidence type="ECO:0000256" key="2">
    <source>
        <dbReference type="ARBA" id="ARBA00008598"/>
    </source>
</evidence>
<dbReference type="Pfam" id="PF18766">
    <property type="entry name" value="SWI2_SNF2"/>
    <property type="match status" value="1"/>
</dbReference>
<evidence type="ECO:0000313" key="14">
    <source>
        <dbReference type="Proteomes" id="UP000199158"/>
    </source>
</evidence>
<feature type="domain" description="Helicase ATP-binding" evidence="12">
    <location>
        <begin position="293"/>
        <end position="490"/>
    </location>
</feature>
<dbReference type="SMART" id="SM00487">
    <property type="entry name" value="DEXDc"/>
    <property type="match status" value="1"/>
</dbReference>
<dbReference type="SUPFAM" id="SSF52540">
    <property type="entry name" value="P-loop containing nucleoside triphosphate hydrolases"/>
    <property type="match status" value="2"/>
</dbReference>
<evidence type="ECO:0000313" key="13">
    <source>
        <dbReference type="EMBL" id="SEM46097.1"/>
    </source>
</evidence>
<evidence type="ECO:0000256" key="1">
    <source>
        <dbReference type="ARBA" id="ARBA00000851"/>
    </source>
</evidence>
<evidence type="ECO:0000256" key="3">
    <source>
        <dbReference type="ARBA" id="ARBA00012654"/>
    </source>
</evidence>
<dbReference type="Proteomes" id="UP000199158">
    <property type="component" value="Unassembled WGS sequence"/>
</dbReference>
<accession>A0A1H7YLC7</accession>
<dbReference type="InterPro" id="IPR055180">
    <property type="entry name" value="HsdR_RecA-like_helicase_dom_2"/>
</dbReference>
<proteinExistence type="inferred from homology"/>
<keyword evidence="4" id="KW-0540">Nuclease</keyword>
<name>A0A1H7YLC7_9FIRM</name>
<dbReference type="PANTHER" id="PTHR30195:SF15">
    <property type="entry name" value="TYPE I RESTRICTION ENZYME HINDI ENDONUCLEASE SUBUNIT"/>
    <property type="match status" value="1"/>
</dbReference>
<keyword evidence="9" id="KW-0067">ATP-binding</keyword>
<dbReference type="Gene3D" id="3.40.50.300">
    <property type="entry name" value="P-loop containing nucleotide triphosphate hydrolases"/>
    <property type="match status" value="3"/>
</dbReference>
<keyword evidence="8" id="KW-0378">Hydrolase</keyword>
<evidence type="ECO:0000256" key="10">
    <source>
        <dbReference type="ARBA" id="ARBA00023125"/>
    </source>
</evidence>
<evidence type="ECO:0000256" key="8">
    <source>
        <dbReference type="ARBA" id="ARBA00022801"/>
    </source>
</evidence>
<dbReference type="Pfam" id="PF04313">
    <property type="entry name" value="HSDR_N"/>
    <property type="match status" value="1"/>
</dbReference>
<keyword evidence="5" id="KW-0547">Nucleotide-binding</keyword>
<evidence type="ECO:0000256" key="5">
    <source>
        <dbReference type="ARBA" id="ARBA00022741"/>
    </source>
</evidence>
<keyword evidence="7" id="KW-0255">Endonuclease</keyword>
<dbReference type="PANTHER" id="PTHR30195">
    <property type="entry name" value="TYPE I SITE-SPECIFIC DEOXYRIBONUCLEASE PROTEIN SUBUNIT M AND R"/>
    <property type="match status" value="1"/>
</dbReference>
<dbReference type="GO" id="GO:0009035">
    <property type="term" value="F:type I site-specific deoxyribonuclease activity"/>
    <property type="evidence" value="ECO:0007669"/>
    <property type="project" value="UniProtKB-EC"/>
</dbReference>
<comment type="similarity">
    <text evidence="2">Belongs to the HsdR family.</text>
</comment>
<dbReference type="InterPro" id="IPR007409">
    <property type="entry name" value="Restrct_endonuc_type1_HsdR_N"/>
</dbReference>
<keyword evidence="14" id="KW-1185">Reference proteome</keyword>
<reference evidence="13 14" key="1">
    <citation type="submission" date="2016-10" db="EMBL/GenBank/DDBJ databases">
        <authorList>
            <person name="de Groot N.N."/>
        </authorList>
    </citation>
    <scope>NUCLEOTIDE SEQUENCE [LARGE SCALE GENOMIC DNA]</scope>
    <source>
        <strain evidence="13 14">CGMCC 1.5070</strain>
    </source>
</reference>
<dbReference type="STRING" id="474960.SAMN05216180_0074"/>
<dbReference type="InterPro" id="IPR040980">
    <property type="entry name" value="SWI2_SNF2"/>
</dbReference>
<evidence type="ECO:0000256" key="9">
    <source>
        <dbReference type="ARBA" id="ARBA00022840"/>
    </source>
</evidence>
<organism evidence="13 14">
    <name type="scientific">Hydrogenoanaerobacterium saccharovorans</name>
    <dbReference type="NCBI Taxonomy" id="474960"/>
    <lineage>
        <taxon>Bacteria</taxon>
        <taxon>Bacillati</taxon>
        <taxon>Bacillota</taxon>
        <taxon>Clostridia</taxon>
        <taxon>Eubacteriales</taxon>
        <taxon>Oscillospiraceae</taxon>
        <taxon>Hydrogenoanaerobacterium</taxon>
    </lineage>
</organism>
<protein>
    <recommendedName>
        <fullName evidence="3">type I site-specific deoxyribonuclease</fullName>
        <ecNumber evidence="3">3.1.21.3</ecNumber>
    </recommendedName>
</protein>
<evidence type="ECO:0000256" key="4">
    <source>
        <dbReference type="ARBA" id="ARBA00022722"/>
    </source>
</evidence>
<gene>
    <name evidence="13" type="ORF">SAMN05216180_0074</name>
</gene>
<dbReference type="EMBL" id="FOCG01000001">
    <property type="protein sequence ID" value="SEM46097.1"/>
    <property type="molecule type" value="Genomic_DNA"/>
</dbReference>
<feature type="coiled-coil region" evidence="11">
    <location>
        <begin position="870"/>
        <end position="911"/>
    </location>
</feature>
<evidence type="ECO:0000256" key="6">
    <source>
        <dbReference type="ARBA" id="ARBA00022747"/>
    </source>
</evidence>
<keyword evidence="11" id="KW-0175">Coiled coil</keyword>
<dbReference type="EC" id="3.1.21.3" evidence="3"/>
<dbReference type="GO" id="GO:0009307">
    <property type="term" value="P:DNA restriction-modification system"/>
    <property type="evidence" value="ECO:0007669"/>
    <property type="project" value="UniProtKB-KW"/>
</dbReference>
<dbReference type="Pfam" id="PF22679">
    <property type="entry name" value="T1R_D3-like"/>
    <property type="match status" value="1"/>
</dbReference>
<dbReference type="Gene3D" id="3.90.1570.50">
    <property type="match status" value="1"/>
</dbReference>
<sequence>MPHNEDTRVKIPALVHFTRLGYQYISLKKGEHIIDEDTNIFVDVLCSAINRINNTELTVADTTKIVNELKIQLAGDDLGKAFYNILLKGHNGLKLIDFDTANGVENTYQIVTEFTCKNGSDEFRPDITVLINGLTLGFIEVKKPNNKDGIQAEYHRMRIRVKNKKFRRFINMMQLMVFSNNSEYDDTEVIPLEGAFYATTSYEKLFFSHFREEDESIFERIKTIDTEKEIEILKDNNYVSIKTTAEYKTNLSPTSPTNRILTSLFSKNRLMMILKYAIAYVERTNDNGVTSLEKHIMRYPQLFATKAIEKKLNSGVKNGIIWHTQGSGKTALAYYNVRYLKDYYQKQSIIAKFYFVVDRLDLATQAADEFRSRGLLVEEISSKEDFVKNMGTVTAGHNTGKDAITVVNIQKFSADSVAQKSDYNVNVQRVYFMDEAHRSYNPIGSFLSNLINSDRNAVMIALTGTPLIGTIYDKEGKPIGGKTYDSKAIFGNYIHKYYYNQSIADGYTLKLIREGISTTYRQKLQSALDEIETIKGSLPRKDLYAHPKYVKALVEYIVSDFEKSRLAMGDETIGGMIVCDSSEQAQEVYKEMQKTIFSSALILCDEDDQEIRKDKRNSFKKGGIDFLIVFNMLLTGFDAPRLKKLYLGRVIRNHSLLQALTRVNRPYKKHHHGYVVDFADIRAEFDKTNKAYFDELQNELGDAFKQYDSIFKTPEEIESDLKLIAEKLFSFDTQNAEIFSQQVSQIDDKAELLELRHALELYKELFNIAKLFGYNELADKFDLNKISSLYTEVVNRINIINTKKALENADDMTAILNLAMEEIDFNFKKVSEHELVIADSYRDILVRTQKEMQRSLDPKDPEYVTLLEELQRLLKKKNIEELTADEMKTQMQELERIRKAAEKRNQADARLAHKYEDDSKFMRTHKRIAEAPPPIASDLVLHDVLINLKHQIDDSLISNEHVIDNEAYFMQSLFPFIKQELTSKKIRPTVNQIKFVGQCIANEYITERNYAS</sequence>
<evidence type="ECO:0000259" key="12">
    <source>
        <dbReference type="SMART" id="SM00487"/>
    </source>
</evidence>
<keyword evidence="6" id="KW-0680">Restriction system</keyword>
<dbReference type="InterPro" id="IPR027417">
    <property type="entry name" value="P-loop_NTPase"/>
</dbReference>
<evidence type="ECO:0000256" key="7">
    <source>
        <dbReference type="ARBA" id="ARBA00022759"/>
    </source>
</evidence>
<dbReference type="AlphaFoldDB" id="A0A1H7YLC7"/>
<comment type="catalytic activity">
    <reaction evidence="1">
        <text>Endonucleolytic cleavage of DNA to give random double-stranded fragments with terminal 5'-phosphates, ATP is simultaneously hydrolyzed.</text>
        <dbReference type="EC" id="3.1.21.3"/>
    </reaction>
</comment>
<dbReference type="GO" id="GO:0003677">
    <property type="term" value="F:DNA binding"/>
    <property type="evidence" value="ECO:0007669"/>
    <property type="project" value="UniProtKB-KW"/>
</dbReference>
<dbReference type="CDD" id="cd22332">
    <property type="entry name" value="HsdR_N"/>
    <property type="match status" value="1"/>
</dbReference>
<dbReference type="RefSeq" id="WP_092750537.1">
    <property type="nucleotide sequence ID" value="NZ_FOCG01000001.1"/>
</dbReference>
<dbReference type="GO" id="GO:0005524">
    <property type="term" value="F:ATP binding"/>
    <property type="evidence" value="ECO:0007669"/>
    <property type="project" value="UniProtKB-KW"/>
</dbReference>
<dbReference type="InterPro" id="IPR051268">
    <property type="entry name" value="Type-I_R_enzyme_R_subunit"/>
</dbReference>
<dbReference type="OrthoDB" id="9758243at2"/>